<keyword evidence="14 22" id="KW-0472">Membrane</keyword>
<evidence type="ECO:0000256" key="2">
    <source>
        <dbReference type="ARBA" id="ARBA00004613"/>
    </source>
</evidence>
<evidence type="ECO:0000256" key="18">
    <source>
        <dbReference type="ARBA" id="ARBA00023319"/>
    </source>
</evidence>
<comment type="function">
    <text evidence="20">Receptor for interleukin-33 (IL-33) which plays crucial roles in innate and adaptive immunity, contributing to tissue homeostasis and responses to environmental stresses together with coreceptor IL1RAP. Its stimulation recruits MYD88, IRAK1, IRAK4, and TRAF6, followed by phosphorylation of MAPK3/ERK1 and/or MAPK1/ERK2, MAPK14, and MAPK8. Possibly involved in helper T-cell function. Upon tissue injury, induces UCP2-dependent mitochondrial rewiring that attenuates the generation of reactive oxygen species and preserves the integrity of Krebs cycle required for persistent production of itaconate and subsequent GATA3-dependent differentiation of inflammation-resolving alternatively activated macrophages.</text>
</comment>
<accession>A0A6P5Q9Q4</accession>
<dbReference type="GO" id="GO:0030225">
    <property type="term" value="P:macrophage differentiation"/>
    <property type="evidence" value="ECO:0007669"/>
    <property type="project" value="Ensembl"/>
</dbReference>
<dbReference type="Gene3D" id="3.40.50.10140">
    <property type="entry name" value="Toll/interleukin-1 receptor homology (TIR) domain"/>
    <property type="match status" value="1"/>
</dbReference>
<keyword evidence="9" id="KW-0677">Repeat</keyword>
<dbReference type="Pfam" id="PF00047">
    <property type="entry name" value="ig"/>
    <property type="match status" value="1"/>
</dbReference>
<dbReference type="InterPro" id="IPR003598">
    <property type="entry name" value="Ig_sub2"/>
</dbReference>
<feature type="domain" description="Ig-like" evidence="25">
    <location>
        <begin position="217"/>
        <end position="324"/>
    </location>
</feature>
<evidence type="ECO:0000256" key="3">
    <source>
        <dbReference type="ARBA" id="ARBA00009752"/>
    </source>
</evidence>
<feature type="domain" description="Ig-like" evidence="25">
    <location>
        <begin position="120"/>
        <end position="203"/>
    </location>
</feature>
<evidence type="ECO:0000313" key="27">
    <source>
        <dbReference type="RefSeq" id="XP_021026732.1"/>
    </source>
</evidence>
<dbReference type="FunFam" id="2.60.40.10:FF:001471">
    <property type="entry name" value="interleukin-1 receptor-like 1 isoform X3"/>
    <property type="match status" value="1"/>
</dbReference>
<dbReference type="InterPro" id="IPR036179">
    <property type="entry name" value="Ig-like_dom_sf"/>
</dbReference>
<dbReference type="InterPro" id="IPR004074">
    <property type="entry name" value="IL-1_rcpt_I/II-typ"/>
</dbReference>
<dbReference type="Pfam" id="PF01582">
    <property type="entry name" value="TIR"/>
    <property type="match status" value="1"/>
</dbReference>
<keyword evidence="7 22" id="KW-0812">Transmembrane</keyword>
<keyword evidence="16" id="KW-0675">Receptor</keyword>
<evidence type="ECO:0000256" key="12">
    <source>
        <dbReference type="ARBA" id="ARBA00022989"/>
    </source>
</evidence>
<keyword evidence="18" id="KW-0393">Immunoglobulin domain</keyword>
<dbReference type="InterPro" id="IPR007110">
    <property type="entry name" value="Ig-like_dom"/>
</dbReference>
<dbReference type="InterPro" id="IPR015621">
    <property type="entry name" value="IL-1_rcpt_fam"/>
</dbReference>
<dbReference type="SUPFAM" id="SSF48726">
    <property type="entry name" value="Immunoglobulin"/>
    <property type="match status" value="3"/>
</dbReference>
<evidence type="ECO:0000256" key="5">
    <source>
        <dbReference type="ARBA" id="ARBA00022499"/>
    </source>
</evidence>
<keyword evidence="17" id="KW-0325">Glycoprotein</keyword>
<feature type="signal peptide" evidence="23">
    <location>
        <begin position="1"/>
        <end position="26"/>
    </location>
</feature>
<comment type="function">
    <text evidence="19">Inhibits IL-33 signaling.</text>
</comment>
<evidence type="ECO:0000256" key="22">
    <source>
        <dbReference type="SAM" id="Phobius"/>
    </source>
</evidence>
<dbReference type="AlphaFoldDB" id="A0A6P5Q9Q4"/>
<evidence type="ECO:0000256" key="15">
    <source>
        <dbReference type="ARBA" id="ARBA00023157"/>
    </source>
</evidence>
<evidence type="ECO:0000256" key="10">
    <source>
        <dbReference type="ARBA" id="ARBA00022801"/>
    </source>
</evidence>
<dbReference type="CDD" id="cd05757">
    <property type="entry name" value="Ig2_IL1R-like"/>
    <property type="match status" value="1"/>
</dbReference>
<dbReference type="Gene3D" id="2.60.40.10">
    <property type="entry name" value="Immunoglobulins"/>
    <property type="match status" value="3"/>
</dbReference>
<evidence type="ECO:0000256" key="1">
    <source>
        <dbReference type="ARBA" id="ARBA00004251"/>
    </source>
</evidence>
<dbReference type="PROSITE" id="PS50104">
    <property type="entry name" value="TIR"/>
    <property type="match status" value="1"/>
</dbReference>
<dbReference type="GeneID" id="110300798"/>
<evidence type="ECO:0000256" key="14">
    <source>
        <dbReference type="ARBA" id="ARBA00023136"/>
    </source>
</evidence>
<dbReference type="SMART" id="SM00255">
    <property type="entry name" value="TIR"/>
    <property type="match status" value="1"/>
</dbReference>
<feature type="chain" id="PRO_5027545351" description="Interleukin-1 receptor-like 1" evidence="23">
    <location>
        <begin position="27"/>
        <end position="567"/>
    </location>
</feature>
<dbReference type="GO" id="GO:0002826">
    <property type="term" value="P:negative regulation of T-helper 1 type immune response"/>
    <property type="evidence" value="ECO:0007669"/>
    <property type="project" value="Ensembl"/>
</dbReference>
<keyword evidence="4" id="KW-1003">Cell membrane</keyword>
<dbReference type="GO" id="GO:0009611">
    <property type="term" value="P:response to wounding"/>
    <property type="evidence" value="ECO:0007669"/>
    <property type="project" value="Ensembl"/>
</dbReference>
<keyword evidence="5" id="KW-1017">Isopeptide bond</keyword>
<protein>
    <recommendedName>
        <fullName evidence="21">Interleukin-1 receptor-like 1</fullName>
    </recommendedName>
</protein>
<evidence type="ECO:0000256" key="13">
    <source>
        <dbReference type="ARBA" id="ARBA00023027"/>
    </source>
</evidence>
<keyword evidence="6" id="KW-0964">Secreted</keyword>
<dbReference type="InterPro" id="IPR035897">
    <property type="entry name" value="Toll_tir_struct_dom_sf"/>
</dbReference>
<evidence type="ECO:0000256" key="7">
    <source>
        <dbReference type="ARBA" id="ARBA00022692"/>
    </source>
</evidence>
<dbReference type="GO" id="GO:0005576">
    <property type="term" value="C:extracellular region"/>
    <property type="evidence" value="ECO:0007669"/>
    <property type="project" value="UniProtKB-SubCell"/>
</dbReference>
<dbReference type="GO" id="GO:0002113">
    <property type="term" value="F:interleukin-33 binding"/>
    <property type="evidence" value="ECO:0007669"/>
    <property type="project" value="Ensembl"/>
</dbReference>
<comment type="similarity">
    <text evidence="3">Belongs to the interleukin-1 receptor family.</text>
</comment>
<dbReference type="GO" id="GO:0032722">
    <property type="term" value="P:positive regulation of chemokine production"/>
    <property type="evidence" value="ECO:0007669"/>
    <property type="project" value="Ensembl"/>
</dbReference>
<evidence type="ECO:0000256" key="19">
    <source>
        <dbReference type="ARBA" id="ARBA00053357"/>
    </source>
</evidence>
<dbReference type="PRINTS" id="PR01536">
    <property type="entry name" value="INTRLKN1R12F"/>
</dbReference>
<dbReference type="GO" id="GO:0032689">
    <property type="term" value="P:negative regulation of type II interferon production"/>
    <property type="evidence" value="ECO:0007669"/>
    <property type="project" value="Ensembl"/>
</dbReference>
<evidence type="ECO:0000256" key="11">
    <source>
        <dbReference type="ARBA" id="ARBA00022843"/>
    </source>
</evidence>
<evidence type="ECO:0000256" key="9">
    <source>
        <dbReference type="ARBA" id="ARBA00022737"/>
    </source>
</evidence>
<dbReference type="GO" id="GO:0009897">
    <property type="term" value="C:external side of plasma membrane"/>
    <property type="evidence" value="ECO:0007669"/>
    <property type="project" value="Ensembl"/>
</dbReference>
<dbReference type="PANTHER" id="PTHR11890">
    <property type="entry name" value="INTERLEUKIN-1 RECEPTOR FAMILY MEMBER"/>
    <property type="match status" value="1"/>
</dbReference>
<dbReference type="SUPFAM" id="SSF52200">
    <property type="entry name" value="Toll/Interleukin receptor TIR domain"/>
    <property type="match status" value="1"/>
</dbReference>
<keyword evidence="10" id="KW-0378">Hydrolase</keyword>
<dbReference type="RefSeq" id="XP_021026732.1">
    <property type="nucleotide sequence ID" value="XM_021171073.2"/>
</dbReference>
<sequence length="567" mass="64932">MIERQRMGLWALAILTLPVYLTVTEGSKSSWGLENEALIVRCPQRGRSTYPVEWYYSDTKESIPTQKRNRIFVSRDRLKFLPARVEDSGIYACVIRSPNLNQTRYLNVTIHKKPPSCNIPDYLMYSTVRGSDKNFKITCPTIDLYNWTAPVQWFKNCKALQEPRFRAHRSYLFIDNVTPDDEGDYTCQFTHTENGTNYNVTATRSFTVEEKGFSMFPVITNPPYNHTMEVEIGKTASIACSACFGKGSHFLADVLWQINKTVVGNFGEARIQEEEGRNESSSNDMDCLTSVLRITGVTEKDLSLEYDCLALNLHGMIRHTIRLRRKQPIDHRSIYYIVAGCSLLLMFINVLVIVLKVFWIEVALFWRGIVTPYKTRNDGKLYDAYIIYPRVFRGSAAGTRSVEYFVHHTLPDVLENKCGYKLCIYGRDLLPGQDAATVVESSIQNSRRQVFVLAPHMMHSKEFAYEQEIALHSALIQNNSKVILIEVEPLGKASRLQVGDLQDSLQHLVKIQGTIKWREDHVADKQSLNSKFWKHVRYQMPVPERASKMASVVAPLNGKACLDLKHF</sequence>
<comment type="subcellular location">
    <subcellularLocation>
        <location evidence="1">Cell membrane</location>
        <topology evidence="1">Single-pass type I membrane protein</topology>
    </subcellularLocation>
    <subcellularLocation>
        <location evidence="2">Secreted</location>
    </subcellularLocation>
</comment>
<dbReference type="FunFam" id="2.60.40.10:FF:000188">
    <property type="entry name" value="Interleukin-1 receptor accessory protein-like 1"/>
    <property type="match status" value="1"/>
</dbReference>
<dbReference type="GO" id="GO:0050729">
    <property type="term" value="P:positive regulation of inflammatory response"/>
    <property type="evidence" value="ECO:0007669"/>
    <property type="project" value="Ensembl"/>
</dbReference>
<dbReference type="GO" id="GO:0002114">
    <property type="term" value="F:interleukin-33 receptor activity"/>
    <property type="evidence" value="ECO:0007669"/>
    <property type="project" value="Ensembl"/>
</dbReference>
<organism evidence="26 27">
    <name type="scientific">Mus caroli</name>
    <name type="common">Ryukyu mouse</name>
    <name type="synonym">Ricefield mouse</name>
    <dbReference type="NCBI Taxonomy" id="10089"/>
    <lineage>
        <taxon>Eukaryota</taxon>
        <taxon>Metazoa</taxon>
        <taxon>Chordata</taxon>
        <taxon>Craniata</taxon>
        <taxon>Vertebrata</taxon>
        <taxon>Euteleostomi</taxon>
        <taxon>Mammalia</taxon>
        <taxon>Eutheria</taxon>
        <taxon>Euarchontoglires</taxon>
        <taxon>Glires</taxon>
        <taxon>Rodentia</taxon>
        <taxon>Myomorpha</taxon>
        <taxon>Muroidea</taxon>
        <taxon>Muridae</taxon>
        <taxon>Murinae</taxon>
        <taxon>Mus</taxon>
        <taxon>Mus</taxon>
    </lineage>
</organism>
<dbReference type="InterPro" id="IPR013783">
    <property type="entry name" value="Ig-like_fold"/>
</dbReference>
<gene>
    <name evidence="27" type="primary">Il1rl1</name>
</gene>
<dbReference type="SMART" id="SM00408">
    <property type="entry name" value="IGc2"/>
    <property type="match status" value="2"/>
</dbReference>
<evidence type="ECO:0000259" key="24">
    <source>
        <dbReference type="PROSITE" id="PS50104"/>
    </source>
</evidence>
<dbReference type="GO" id="GO:0004908">
    <property type="term" value="F:interleukin-1 receptor activity"/>
    <property type="evidence" value="ECO:0007669"/>
    <property type="project" value="InterPro"/>
</dbReference>
<evidence type="ECO:0000256" key="17">
    <source>
        <dbReference type="ARBA" id="ARBA00023180"/>
    </source>
</evidence>
<dbReference type="GO" id="GO:0006954">
    <property type="term" value="P:inflammatory response"/>
    <property type="evidence" value="ECO:0007669"/>
    <property type="project" value="Ensembl"/>
</dbReference>
<dbReference type="KEGG" id="mcal:110300798"/>
<dbReference type="CTD" id="9173"/>
<dbReference type="SMART" id="SM00409">
    <property type="entry name" value="IG"/>
    <property type="match status" value="3"/>
</dbReference>
<proteinExistence type="inferred from homology"/>
<evidence type="ECO:0000256" key="23">
    <source>
        <dbReference type="SAM" id="SignalP"/>
    </source>
</evidence>
<evidence type="ECO:0000313" key="26">
    <source>
        <dbReference type="Proteomes" id="UP000515126"/>
    </source>
</evidence>
<keyword evidence="12 22" id="KW-1133">Transmembrane helix</keyword>
<evidence type="ECO:0000256" key="21">
    <source>
        <dbReference type="ARBA" id="ARBA00069773"/>
    </source>
</evidence>
<keyword evidence="13" id="KW-0520">NAD</keyword>
<dbReference type="PRINTS" id="PR01537">
    <property type="entry name" value="INTRLKN1R1F"/>
</dbReference>
<dbReference type="GO" id="GO:0016787">
    <property type="term" value="F:hydrolase activity"/>
    <property type="evidence" value="ECO:0007669"/>
    <property type="project" value="UniProtKB-KW"/>
</dbReference>
<evidence type="ECO:0000256" key="20">
    <source>
        <dbReference type="ARBA" id="ARBA00053718"/>
    </source>
</evidence>
<keyword evidence="26" id="KW-1185">Reference proteome</keyword>
<dbReference type="GO" id="GO:0032754">
    <property type="term" value="P:positive regulation of interleukin-5 production"/>
    <property type="evidence" value="ECO:0007669"/>
    <property type="project" value="Ensembl"/>
</dbReference>
<dbReference type="InterPro" id="IPR003599">
    <property type="entry name" value="Ig_sub"/>
</dbReference>
<evidence type="ECO:0000256" key="4">
    <source>
        <dbReference type="ARBA" id="ARBA00022475"/>
    </source>
</evidence>
<evidence type="ECO:0000259" key="25">
    <source>
        <dbReference type="PROSITE" id="PS50835"/>
    </source>
</evidence>
<feature type="transmembrane region" description="Helical" evidence="22">
    <location>
        <begin position="334"/>
        <end position="359"/>
    </location>
</feature>
<evidence type="ECO:0000256" key="16">
    <source>
        <dbReference type="ARBA" id="ARBA00023170"/>
    </source>
</evidence>
<feature type="domain" description="TIR" evidence="24">
    <location>
        <begin position="380"/>
        <end position="540"/>
    </location>
</feature>
<dbReference type="GO" id="GO:0043032">
    <property type="term" value="P:positive regulation of macrophage activation"/>
    <property type="evidence" value="ECO:0007669"/>
    <property type="project" value="Ensembl"/>
</dbReference>
<name>A0A6P5Q9Q4_MUSCR</name>
<dbReference type="PANTHER" id="PTHR11890:SF7">
    <property type="entry name" value="INTERLEUKIN-1 RECEPTOR-LIKE 1"/>
    <property type="match status" value="1"/>
</dbReference>
<feature type="domain" description="Ig-like" evidence="25">
    <location>
        <begin position="18"/>
        <end position="109"/>
    </location>
</feature>
<evidence type="ECO:0000256" key="6">
    <source>
        <dbReference type="ARBA" id="ARBA00022525"/>
    </source>
</evidence>
<dbReference type="FunFam" id="3.40.50.10140:FF:000002">
    <property type="entry name" value="Interleukin 1 receptor accessory protein"/>
    <property type="match status" value="1"/>
</dbReference>
<dbReference type="FunFam" id="2.60.40.10:FF:000284">
    <property type="entry name" value="interleukin-1 receptor accessory protein-like 1"/>
    <property type="match status" value="1"/>
</dbReference>
<reference evidence="27" key="1">
    <citation type="submission" date="2025-08" db="UniProtKB">
        <authorList>
            <consortium name="RefSeq"/>
        </authorList>
    </citation>
    <scope>IDENTIFICATION</scope>
</reference>
<keyword evidence="8 23" id="KW-0732">Signal</keyword>
<keyword evidence="11" id="KW-0832">Ubl conjugation</keyword>
<dbReference type="GO" id="GO:0005925">
    <property type="term" value="C:focal adhesion"/>
    <property type="evidence" value="ECO:0007669"/>
    <property type="project" value="Ensembl"/>
</dbReference>
<dbReference type="Proteomes" id="UP000515126">
    <property type="component" value="Chromosome 1"/>
</dbReference>
<dbReference type="GO" id="GO:0005829">
    <property type="term" value="C:cytosol"/>
    <property type="evidence" value="ECO:0007669"/>
    <property type="project" value="Ensembl"/>
</dbReference>
<dbReference type="InterPro" id="IPR000157">
    <property type="entry name" value="TIR_dom"/>
</dbReference>
<dbReference type="InterPro" id="IPR013151">
    <property type="entry name" value="Immunoglobulin_dom"/>
</dbReference>
<dbReference type="PROSITE" id="PS50835">
    <property type="entry name" value="IG_LIKE"/>
    <property type="match status" value="3"/>
</dbReference>
<keyword evidence="15" id="KW-1015">Disulfide bond</keyword>
<evidence type="ECO:0000256" key="8">
    <source>
        <dbReference type="ARBA" id="ARBA00022729"/>
    </source>
</evidence>